<keyword evidence="8" id="KW-1185">Reference proteome</keyword>
<dbReference type="FunFam" id="3.40.47.10:FF:000014">
    <property type="entry name" value="Chalcone synthase 1"/>
    <property type="match status" value="1"/>
</dbReference>
<accession>A0AAV8BSC4</accession>
<organism evidence="7 8">
    <name type="scientific">Rhynchospora pubera</name>
    <dbReference type="NCBI Taxonomy" id="906938"/>
    <lineage>
        <taxon>Eukaryota</taxon>
        <taxon>Viridiplantae</taxon>
        <taxon>Streptophyta</taxon>
        <taxon>Embryophyta</taxon>
        <taxon>Tracheophyta</taxon>
        <taxon>Spermatophyta</taxon>
        <taxon>Magnoliopsida</taxon>
        <taxon>Liliopsida</taxon>
        <taxon>Poales</taxon>
        <taxon>Cyperaceae</taxon>
        <taxon>Cyperoideae</taxon>
        <taxon>Rhynchosporeae</taxon>
        <taxon>Rhynchospora</taxon>
    </lineage>
</organism>
<evidence type="ECO:0000256" key="4">
    <source>
        <dbReference type="ARBA" id="ARBA00012975"/>
    </source>
</evidence>
<dbReference type="InterPro" id="IPR012328">
    <property type="entry name" value="Chalcone/stilbene_synt_C"/>
</dbReference>
<evidence type="ECO:0000256" key="1">
    <source>
        <dbReference type="ARBA" id="ARBA00002969"/>
    </source>
</evidence>
<evidence type="ECO:0000256" key="2">
    <source>
        <dbReference type="ARBA" id="ARBA00004966"/>
    </source>
</evidence>
<evidence type="ECO:0000256" key="3">
    <source>
        <dbReference type="ARBA" id="ARBA00005531"/>
    </source>
</evidence>
<dbReference type="Proteomes" id="UP001140206">
    <property type="component" value="Chromosome 5"/>
</dbReference>
<gene>
    <name evidence="7" type="ORF">LUZ62_079856</name>
</gene>
<evidence type="ECO:0000313" key="7">
    <source>
        <dbReference type="EMBL" id="KAJ4745451.1"/>
    </source>
</evidence>
<comment type="pathway">
    <text evidence="2">Secondary metabolite biosynthesis; flavonoid biosynthesis.</text>
</comment>
<comment type="caution">
    <text evidence="7">The sequence shown here is derived from an EMBL/GenBank/DDBJ whole genome shotgun (WGS) entry which is preliminary data.</text>
</comment>
<keyword evidence="5" id="KW-0284">Flavonoid biosynthesis</keyword>
<reference evidence="7" key="1">
    <citation type="submission" date="2022-08" db="EMBL/GenBank/DDBJ databases">
        <authorList>
            <person name="Marques A."/>
        </authorList>
    </citation>
    <scope>NUCLEOTIDE SEQUENCE</scope>
    <source>
        <strain evidence="7">RhyPub2mFocal</strain>
        <tissue evidence="7">Leaves</tissue>
    </source>
</reference>
<comment type="similarity">
    <text evidence="3">Belongs to the thiolase-like superfamily. Chalcone/stilbene synthases family.</text>
</comment>
<dbReference type="AlphaFoldDB" id="A0AAV8BSC4"/>
<dbReference type="GO" id="GO:0016210">
    <property type="term" value="F:naringenin-chalcone synthase activity"/>
    <property type="evidence" value="ECO:0007669"/>
    <property type="project" value="UniProtKB-EC"/>
</dbReference>
<dbReference type="EMBL" id="JAMFTS010000005">
    <property type="protein sequence ID" value="KAJ4745451.1"/>
    <property type="molecule type" value="Genomic_DNA"/>
</dbReference>
<sequence>MYLKPSVPIHIKNNIRKSLSKAFTPLGITDWNSLFWIVHPGGKKILDELLNELKLDKEKLLATRRVLAEYGNIGSGSVIFVMDEMRKRSKGKATTGEGAQFGVLLGFGPGLTIETTVLRAIAIPN</sequence>
<dbReference type="Pfam" id="PF02797">
    <property type="entry name" value="Chal_sti_synt_C"/>
    <property type="match status" value="1"/>
</dbReference>
<dbReference type="Gene3D" id="3.40.47.10">
    <property type="match status" value="1"/>
</dbReference>
<name>A0AAV8BSC4_9POAL</name>
<dbReference type="PANTHER" id="PTHR11877:SF14">
    <property type="entry name" value="CHALCONE SYNTHASE"/>
    <property type="match status" value="1"/>
</dbReference>
<dbReference type="GO" id="GO:0030639">
    <property type="term" value="P:polyketide biosynthetic process"/>
    <property type="evidence" value="ECO:0007669"/>
    <property type="project" value="TreeGrafter"/>
</dbReference>
<evidence type="ECO:0000259" key="6">
    <source>
        <dbReference type="Pfam" id="PF02797"/>
    </source>
</evidence>
<feature type="domain" description="Chalcone/stilbene synthase C-terminal" evidence="6">
    <location>
        <begin position="3"/>
        <end position="121"/>
    </location>
</feature>
<evidence type="ECO:0000256" key="5">
    <source>
        <dbReference type="ARBA" id="ARBA00023241"/>
    </source>
</evidence>
<protein>
    <recommendedName>
        <fullName evidence="4">chalcone synthase</fullName>
        <ecNumber evidence="4">2.3.1.74</ecNumber>
    </recommendedName>
</protein>
<proteinExistence type="inferred from homology"/>
<dbReference type="InterPro" id="IPR011141">
    <property type="entry name" value="Polyketide_synthase_type-III"/>
</dbReference>
<dbReference type="SUPFAM" id="SSF53901">
    <property type="entry name" value="Thiolase-like"/>
    <property type="match status" value="1"/>
</dbReference>
<dbReference type="PANTHER" id="PTHR11877">
    <property type="entry name" value="HYDROXYMETHYLGLUTARYL-COA SYNTHASE"/>
    <property type="match status" value="1"/>
</dbReference>
<dbReference type="GO" id="GO:0009813">
    <property type="term" value="P:flavonoid biosynthetic process"/>
    <property type="evidence" value="ECO:0007669"/>
    <property type="project" value="UniProtKB-KW"/>
</dbReference>
<dbReference type="EC" id="2.3.1.74" evidence="4"/>
<evidence type="ECO:0000313" key="8">
    <source>
        <dbReference type="Proteomes" id="UP001140206"/>
    </source>
</evidence>
<dbReference type="InterPro" id="IPR016039">
    <property type="entry name" value="Thiolase-like"/>
</dbReference>
<comment type="function">
    <text evidence="1">The primary product of this enzyme is 4,2',4',6'-tetrahydroxychalcone (also termed naringenin-chalcone or chalcone) which can under specific conditions spontaneously isomerize into naringenin.</text>
</comment>